<evidence type="ECO:0000313" key="2">
    <source>
        <dbReference type="Proteomes" id="UP000635606"/>
    </source>
</evidence>
<protein>
    <submittedName>
        <fullName evidence="1">Uncharacterized protein</fullName>
    </submittedName>
</protein>
<gene>
    <name evidence="1" type="ORF">Voc01_048490</name>
</gene>
<accession>A0A8J3ZTJ2</accession>
<sequence>MKALLVVVALVLFAVFVVRQPDAESSGTAGRGTGTDDGGPLGSRCTVFADVPTMRDGQLIGPARFRCAKENGGVDVTVSLQIDEGKGRWVSVEQTPMGATGVDTTKKRSERERTAFATADCRPGTYRTFVGGTVSNDERSFRVEAVSDRVTVPCAGASSAPAKR</sequence>
<keyword evidence="2" id="KW-1185">Reference proteome</keyword>
<reference evidence="1" key="1">
    <citation type="submission" date="2021-01" db="EMBL/GenBank/DDBJ databases">
        <title>Whole genome shotgun sequence of Virgisporangium ochraceum NBRC 16418.</title>
        <authorList>
            <person name="Komaki H."/>
            <person name="Tamura T."/>
        </authorList>
    </citation>
    <scope>NUCLEOTIDE SEQUENCE</scope>
    <source>
        <strain evidence="1">NBRC 16418</strain>
    </source>
</reference>
<dbReference type="Proteomes" id="UP000635606">
    <property type="component" value="Unassembled WGS sequence"/>
</dbReference>
<evidence type="ECO:0000313" key="1">
    <source>
        <dbReference type="EMBL" id="GIJ69932.1"/>
    </source>
</evidence>
<dbReference type="EMBL" id="BOPH01000070">
    <property type="protein sequence ID" value="GIJ69932.1"/>
    <property type="molecule type" value="Genomic_DNA"/>
</dbReference>
<organism evidence="1 2">
    <name type="scientific">Virgisporangium ochraceum</name>
    <dbReference type="NCBI Taxonomy" id="65505"/>
    <lineage>
        <taxon>Bacteria</taxon>
        <taxon>Bacillati</taxon>
        <taxon>Actinomycetota</taxon>
        <taxon>Actinomycetes</taxon>
        <taxon>Micromonosporales</taxon>
        <taxon>Micromonosporaceae</taxon>
        <taxon>Virgisporangium</taxon>
    </lineage>
</organism>
<name>A0A8J3ZTJ2_9ACTN</name>
<dbReference type="RefSeq" id="WP_203929846.1">
    <property type="nucleotide sequence ID" value="NZ_BOPH01000070.1"/>
</dbReference>
<comment type="caution">
    <text evidence="1">The sequence shown here is derived from an EMBL/GenBank/DDBJ whole genome shotgun (WGS) entry which is preliminary data.</text>
</comment>
<proteinExistence type="predicted"/>
<dbReference type="AlphaFoldDB" id="A0A8J3ZTJ2"/>